<keyword evidence="8" id="KW-1133">Transmembrane helix</keyword>
<feature type="domain" description="Histidine kinase" evidence="9">
    <location>
        <begin position="309"/>
        <end position="421"/>
    </location>
</feature>
<dbReference type="PANTHER" id="PTHR43065">
    <property type="entry name" value="SENSOR HISTIDINE KINASE"/>
    <property type="match status" value="1"/>
</dbReference>
<dbReference type="SMART" id="SM00387">
    <property type="entry name" value="HATPase_c"/>
    <property type="match status" value="1"/>
</dbReference>
<evidence type="ECO:0000256" key="1">
    <source>
        <dbReference type="ARBA" id="ARBA00000085"/>
    </source>
</evidence>
<keyword evidence="4" id="KW-0547">Nucleotide-binding</keyword>
<evidence type="ECO:0000256" key="3">
    <source>
        <dbReference type="ARBA" id="ARBA00022679"/>
    </source>
</evidence>
<dbReference type="SUPFAM" id="SSF55874">
    <property type="entry name" value="ATPase domain of HSP90 chaperone/DNA topoisomerase II/histidine kinase"/>
    <property type="match status" value="1"/>
</dbReference>
<evidence type="ECO:0000313" key="10">
    <source>
        <dbReference type="EMBL" id="SHK28691.1"/>
    </source>
</evidence>
<feature type="transmembrane region" description="Helical" evidence="8">
    <location>
        <begin position="20"/>
        <end position="44"/>
    </location>
</feature>
<dbReference type="PROSITE" id="PS50109">
    <property type="entry name" value="HIS_KIN"/>
    <property type="match status" value="1"/>
</dbReference>
<keyword evidence="8" id="KW-0812">Transmembrane</keyword>
<protein>
    <recommendedName>
        <fullName evidence="2">histidine kinase</fullName>
        <ecNumber evidence="2">2.7.13.3</ecNumber>
    </recommendedName>
</protein>
<feature type="transmembrane region" description="Helical" evidence="8">
    <location>
        <begin position="79"/>
        <end position="101"/>
    </location>
</feature>
<evidence type="ECO:0000313" key="11">
    <source>
        <dbReference type="Proteomes" id="UP000184465"/>
    </source>
</evidence>
<comment type="catalytic activity">
    <reaction evidence="1">
        <text>ATP + protein L-histidine = ADP + protein N-phospho-L-histidine.</text>
        <dbReference type="EC" id="2.7.13.3"/>
    </reaction>
</comment>
<dbReference type="RefSeq" id="WP_073151478.1">
    <property type="nucleotide sequence ID" value="NZ_FRAG01000043.1"/>
</dbReference>
<sequence length="426" mass="50163">MAKFKKIFLGTMIVTISSQFYIDILLSDFRITCAIIALGLFLYLNEDINPIIMGITVSFSTYIWRTIIHFLTYGFDAKIIGAYTPEIFFYIVYGILFWKFIHKRSLFRVNLNLFFLMTTFCDFTSNIVEISIRIIYYNHKFYFNIITFLLLVALIRSSAVWIILTILKYYKMLILKSEHEKRYRKLLWLTMILKSEMYWMDKNMDKIEKVMTNSYKLFEDIRDGRNSDNWASSSVKIASDVHEIKKEYELVLRGVQEITNNRYKDNGMYFKDIISILEEKMQNEIKYKNLHVKISVERGHDFYTDKHYQLMSIFRNLLMNAFEAIDESKGTLDIKLIHKSLKSEHLFKVIDNGKGISKEDIEFIFSPGFSTKIDYETGYINRGLGLSLVKDVVENHFKGYIEVESSLGSGTSFSIYIPNNEIEVSK</sequence>
<feature type="transmembrane region" description="Helical" evidence="8">
    <location>
        <begin position="51"/>
        <end position="73"/>
    </location>
</feature>
<evidence type="ECO:0000256" key="6">
    <source>
        <dbReference type="ARBA" id="ARBA00022840"/>
    </source>
</evidence>
<dbReference type="GO" id="GO:0005524">
    <property type="term" value="F:ATP binding"/>
    <property type="evidence" value="ECO:0007669"/>
    <property type="project" value="UniProtKB-KW"/>
</dbReference>
<evidence type="ECO:0000256" key="4">
    <source>
        <dbReference type="ARBA" id="ARBA00022741"/>
    </source>
</evidence>
<keyword evidence="6" id="KW-0067">ATP-binding</keyword>
<feature type="transmembrane region" description="Helical" evidence="8">
    <location>
        <begin position="142"/>
        <end position="167"/>
    </location>
</feature>
<evidence type="ECO:0000256" key="5">
    <source>
        <dbReference type="ARBA" id="ARBA00022777"/>
    </source>
</evidence>
<dbReference type="EC" id="2.7.13.3" evidence="2"/>
<keyword evidence="3" id="KW-0808">Transferase</keyword>
<keyword evidence="5 10" id="KW-0418">Kinase</keyword>
<feature type="transmembrane region" description="Helical" evidence="8">
    <location>
        <begin position="113"/>
        <end position="136"/>
    </location>
</feature>
<keyword evidence="7" id="KW-0902">Two-component regulatory system</keyword>
<dbReference type="AlphaFoldDB" id="A0A1M6R899"/>
<dbReference type="PANTHER" id="PTHR43065:SF46">
    <property type="entry name" value="C4-DICARBOXYLATE TRANSPORT SENSOR PROTEIN DCTB"/>
    <property type="match status" value="1"/>
</dbReference>
<keyword evidence="11" id="KW-1185">Reference proteome</keyword>
<dbReference type="InterPro" id="IPR003594">
    <property type="entry name" value="HATPase_dom"/>
</dbReference>
<evidence type="ECO:0000256" key="8">
    <source>
        <dbReference type="SAM" id="Phobius"/>
    </source>
</evidence>
<evidence type="ECO:0000259" key="9">
    <source>
        <dbReference type="PROSITE" id="PS50109"/>
    </source>
</evidence>
<dbReference type="PRINTS" id="PR00344">
    <property type="entry name" value="BCTRLSENSOR"/>
</dbReference>
<dbReference type="InterPro" id="IPR036890">
    <property type="entry name" value="HATPase_C_sf"/>
</dbReference>
<organism evidence="10 11">
    <name type="scientific">Paramaledivibacter caminithermalis (strain DSM 15212 / CIP 107654 / DViRD3)</name>
    <name type="common">Clostridium caminithermale</name>
    <dbReference type="NCBI Taxonomy" id="1121301"/>
    <lineage>
        <taxon>Bacteria</taxon>
        <taxon>Bacillati</taxon>
        <taxon>Bacillota</taxon>
        <taxon>Clostridia</taxon>
        <taxon>Peptostreptococcales</taxon>
        <taxon>Caminicellaceae</taxon>
        <taxon>Paramaledivibacter</taxon>
    </lineage>
</organism>
<evidence type="ECO:0000256" key="2">
    <source>
        <dbReference type="ARBA" id="ARBA00012438"/>
    </source>
</evidence>
<dbReference type="Proteomes" id="UP000184465">
    <property type="component" value="Unassembled WGS sequence"/>
</dbReference>
<dbReference type="GO" id="GO:0004673">
    <property type="term" value="F:protein histidine kinase activity"/>
    <property type="evidence" value="ECO:0007669"/>
    <property type="project" value="UniProtKB-EC"/>
</dbReference>
<dbReference type="InterPro" id="IPR004358">
    <property type="entry name" value="Sig_transdc_His_kin-like_C"/>
</dbReference>
<evidence type="ECO:0000256" key="7">
    <source>
        <dbReference type="ARBA" id="ARBA00023012"/>
    </source>
</evidence>
<gene>
    <name evidence="10" type="ORF">SAMN02745912_02872</name>
</gene>
<dbReference type="InterPro" id="IPR005467">
    <property type="entry name" value="His_kinase_dom"/>
</dbReference>
<dbReference type="STRING" id="1121301.SAMN02745912_02872"/>
<dbReference type="EMBL" id="FRAG01000043">
    <property type="protein sequence ID" value="SHK28691.1"/>
    <property type="molecule type" value="Genomic_DNA"/>
</dbReference>
<dbReference type="Gene3D" id="3.30.565.10">
    <property type="entry name" value="Histidine kinase-like ATPase, C-terminal domain"/>
    <property type="match status" value="1"/>
</dbReference>
<name>A0A1M6R899_PARC5</name>
<dbReference type="OrthoDB" id="1791938at2"/>
<accession>A0A1M6R899</accession>
<proteinExistence type="predicted"/>
<dbReference type="GO" id="GO:0000160">
    <property type="term" value="P:phosphorelay signal transduction system"/>
    <property type="evidence" value="ECO:0007669"/>
    <property type="project" value="UniProtKB-KW"/>
</dbReference>
<dbReference type="Pfam" id="PF02518">
    <property type="entry name" value="HATPase_c"/>
    <property type="match status" value="1"/>
</dbReference>
<reference evidence="10 11" key="1">
    <citation type="submission" date="2016-11" db="EMBL/GenBank/DDBJ databases">
        <authorList>
            <person name="Jaros S."/>
            <person name="Januszkiewicz K."/>
            <person name="Wedrychowicz H."/>
        </authorList>
    </citation>
    <scope>NUCLEOTIDE SEQUENCE [LARGE SCALE GENOMIC DNA]</scope>
    <source>
        <strain evidence="10 11">DSM 15212</strain>
    </source>
</reference>
<keyword evidence="8" id="KW-0472">Membrane</keyword>